<reference evidence="1" key="1">
    <citation type="submission" date="2014-11" db="EMBL/GenBank/DDBJ databases">
        <authorList>
            <person name="Amaro Gonzalez C."/>
        </authorList>
    </citation>
    <scope>NUCLEOTIDE SEQUENCE</scope>
</reference>
<evidence type="ECO:0000313" key="1">
    <source>
        <dbReference type="EMBL" id="JAH59299.1"/>
    </source>
</evidence>
<reference evidence="1" key="2">
    <citation type="journal article" date="2015" name="Fish Shellfish Immunol.">
        <title>Early steps in the European eel (Anguilla anguilla)-Vibrio vulnificus interaction in the gills: Role of the RtxA13 toxin.</title>
        <authorList>
            <person name="Callol A."/>
            <person name="Pajuelo D."/>
            <person name="Ebbesson L."/>
            <person name="Teles M."/>
            <person name="MacKenzie S."/>
            <person name="Amaro C."/>
        </authorList>
    </citation>
    <scope>NUCLEOTIDE SEQUENCE</scope>
</reference>
<dbReference type="EMBL" id="GBXM01049278">
    <property type="protein sequence ID" value="JAH59299.1"/>
    <property type="molecule type" value="Transcribed_RNA"/>
</dbReference>
<proteinExistence type="predicted"/>
<dbReference type="AlphaFoldDB" id="A0A0E9U090"/>
<sequence length="57" mass="6246">MHEYTHISINTRTQIWTVASCCTVPLHSHTHLCAQRCFSCVYLSGPGVTAPGCLLLS</sequence>
<name>A0A0E9U090_ANGAN</name>
<protein>
    <submittedName>
        <fullName evidence="1">Uncharacterized protein</fullName>
    </submittedName>
</protein>
<accession>A0A0E9U090</accession>
<organism evidence="1">
    <name type="scientific">Anguilla anguilla</name>
    <name type="common">European freshwater eel</name>
    <name type="synonym">Muraena anguilla</name>
    <dbReference type="NCBI Taxonomy" id="7936"/>
    <lineage>
        <taxon>Eukaryota</taxon>
        <taxon>Metazoa</taxon>
        <taxon>Chordata</taxon>
        <taxon>Craniata</taxon>
        <taxon>Vertebrata</taxon>
        <taxon>Euteleostomi</taxon>
        <taxon>Actinopterygii</taxon>
        <taxon>Neopterygii</taxon>
        <taxon>Teleostei</taxon>
        <taxon>Anguilliformes</taxon>
        <taxon>Anguillidae</taxon>
        <taxon>Anguilla</taxon>
    </lineage>
</organism>